<evidence type="ECO:0000259" key="8">
    <source>
        <dbReference type="PROSITE" id="PS50850"/>
    </source>
</evidence>
<keyword evidence="5 7" id="KW-1133">Transmembrane helix</keyword>
<feature type="transmembrane region" description="Helical" evidence="7">
    <location>
        <begin position="264"/>
        <end position="283"/>
    </location>
</feature>
<feature type="domain" description="Major facilitator superfamily (MFS) profile" evidence="8">
    <location>
        <begin position="1"/>
        <end position="191"/>
    </location>
</feature>
<proteinExistence type="predicted"/>
<dbReference type="InterPro" id="IPR020846">
    <property type="entry name" value="MFS_dom"/>
</dbReference>
<feature type="transmembrane region" description="Helical" evidence="7">
    <location>
        <begin position="390"/>
        <end position="409"/>
    </location>
</feature>
<reference evidence="9 10" key="1">
    <citation type="journal article" date="2015" name="Genome Announc.">
        <title>Expanding the biotechnology potential of lactobacilli through comparative genomics of 213 strains and associated genera.</title>
        <authorList>
            <person name="Sun Z."/>
            <person name="Harris H.M."/>
            <person name="McCann A."/>
            <person name="Guo C."/>
            <person name="Argimon S."/>
            <person name="Zhang W."/>
            <person name="Yang X."/>
            <person name="Jeffery I.B."/>
            <person name="Cooney J.C."/>
            <person name="Kagawa T.F."/>
            <person name="Liu W."/>
            <person name="Song Y."/>
            <person name="Salvetti E."/>
            <person name="Wrobel A."/>
            <person name="Rasinkangas P."/>
            <person name="Parkhill J."/>
            <person name="Rea M.C."/>
            <person name="O'Sullivan O."/>
            <person name="Ritari J."/>
            <person name="Douillard F.P."/>
            <person name="Paul Ross R."/>
            <person name="Yang R."/>
            <person name="Briner A.E."/>
            <person name="Felis G.E."/>
            <person name="de Vos W.M."/>
            <person name="Barrangou R."/>
            <person name="Klaenhammer T.R."/>
            <person name="Caufield P.W."/>
            <person name="Cui Y."/>
            <person name="Zhang H."/>
            <person name="O'Toole P.W."/>
        </authorList>
    </citation>
    <scope>NUCLEOTIDE SEQUENCE [LARGE SCALE GENOMIC DNA]</scope>
    <source>
        <strain evidence="9 10">DSM 17757</strain>
    </source>
</reference>
<feature type="transmembrane region" description="Helical" evidence="7">
    <location>
        <begin position="77"/>
        <end position="97"/>
    </location>
</feature>
<feature type="transmembrane region" description="Helical" evidence="7">
    <location>
        <begin position="295"/>
        <end position="315"/>
    </location>
</feature>
<keyword evidence="3" id="KW-1003">Cell membrane</keyword>
<dbReference type="Proteomes" id="UP000051568">
    <property type="component" value="Unassembled WGS sequence"/>
</dbReference>
<dbReference type="RefSeq" id="WP_057750041.1">
    <property type="nucleotide sequence ID" value="NZ_BJVH01000004.1"/>
</dbReference>
<comment type="caution">
    <text evidence="9">The sequence shown here is derived from an EMBL/GenBank/DDBJ whole genome shotgun (WGS) entry which is preliminary data.</text>
</comment>
<dbReference type="GO" id="GO:0005886">
    <property type="term" value="C:plasma membrane"/>
    <property type="evidence" value="ECO:0007669"/>
    <property type="project" value="UniProtKB-SubCell"/>
</dbReference>
<evidence type="ECO:0000256" key="4">
    <source>
        <dbReference type="ARBA" id="ARBA00022692"/>
    </source>
</evidence>
<sequence length="434" mass="47867">MKNFLNTSKAQLVKVGVIALIDELGSSMFSFAVGLFLLRKTGSAMNLGISILIGPLVSLILLPISGTIVDHFNHKKIIVICQIGIIMTMAFFSMEFQQLSDTYLVKIIVLLVLLDIFQLFIGNVFSASAINLVPQTQVQQLNSIQQMVRSSASILAPILGGIAYGMMPFFGFTLIMFVTTLVVMVVVLSLNFRFNSVQLVSEVDAKENINFLTSFKEGIHYLRQKKEIVMLIITACVINFFFCAVNVGLPLLLVDQFKLSNVSYSMVEASTSVGMILSGFIFMKQKPAENQIQLMYRWVIGIALVTSAMGLPVLLHVQFLKLGITGIYVGLALLLGIALFETNVPMAGYMQLHIDSSFQGRIFTIQSSLSMLMMPVGTIIYGYLFDHFNAGPIFLASGITVIICILAFMQVKVTKPVHVVKTAVKKENLEKVLK</sequence>
<dbReference type="AlphaFoldDB" id="A0A0R2IPV9"/>
<evidence type="ECO:0000256" key="7">
    <source>
        <dbReference type="SAM" id="Phobius"/>
    </source>
</evidence>
<feature type="transmembrane region" description="Helical" evidence="7">
    <location>
        <begin position="362"/>
        <end position="384"/>
    </location>
</feature>
<feature type="transmembrane region" description="Helical" evidence="7">
    <location>
        <begin position="228"/>
        <end position="252"/>
    </location>
</feature>
<feature type="transmembrane region" description="Helical" evidence="7">
    <location>
        <begin position="172"/>
        <end position="192"/>
    </location>
</feature>
<feature type="transmembrane region" description="Helical" evidence="7">
    <location>
        <begin position="103"/>
        <end position="126"/>
    </location>
</feature>
<feature type="transmembrane region" description="Helical" evidence="7">
    <location>
        <begin position="44"/>
        <end position="65"/>
    </location>
</feature>
<evidence type="ECO:0000313" key="10">
    <source>
        <dbReference type="Proteomes" id="UP000051568"/>
    </source>
</evidence>
<dbReference type="CDD" id="cd06173">
    <property type="entry name" value="MFS_MefA_like"/>
    <property type="match status" value="1"/>
</dbReference>
<feature type="transmembrane region" description="Helical" evidence="7">
    <location>
        <begin position="12"/>
        <end position="38"/>
    </location>
</feature>
<protein>
    <submittedName>
        <fullName evidence="9">Permease</fullName>
    </submittedName>
</protein>
<comment type="subcellular location">
    <subcellularLocation>
        <location evidence="1">Cell membrane</location>
        <topology evidence="1">Multi-pass membrane protein</topology>
    </subcellularLocation>
</comment>
<keyword evidence="10" id="KW-1185">Reference proteome</keyword>
<dbReference type="PANTHER" id="PTHR43266:SF9">
    <property type="entry name" value="PERMEASE, MAJOR FACILITATOR SUPERFAMILY-RELATED"/>
    <property type="match status" value="1"/>
</dbReference>
<evidence type="ECO:0000256" key="5">
    <source>
        <dbReference type="ARBA" id="ARBA00022989"/>
    </source>
</evidence>
<organism evidence="9 10">
    <name type="scientific">Pediococcus cellicola</name>
    <dbReference type="NCBI Taxonomy" id="319652"/>
    <lineage>
        <taxon>Bacteria</taxon>
        <taxon>Bacillati</taxon>
        <taxon>Bacillota</taxon>
        <taxon>Bacilli</taxon>
        <taxon>Lactobacillales</taxon>
        <taxon>Lactobacillaceae</taxon>
        <taxon>Pediococcus</taxon>
    </lineage>
</organism>
<feature type="transmembrane region" description="Helical" evidence="7">
    <location>
        <begin position="327"/>
        <end position="350"/>
    </location>
</feature>
<dbReference type="PROSITE" id="PS50850">
    <property type="entry name" value="MFS"/>
    <property type="match status" value="1"/>
</dbReference>
<dbReference type="Gene3D" id="1.20.1250.20">
    <property type="entry name" value="MFS general substrate transporter like domains"/>
    <property type="match status" value="1"/>
</dbReference>
<keyword evidence="2" id="KW-0813">Transport</keyword>
<evidence type="ECO:0000256" key="2">
    <source>
        <dbReference type="ARBA" id="ARBA00022448"/>
    </source>
</evidence>
<dbReference type="InterPro" id="IPR036259">
    <property type="entry name" value="MFS_trans_sf"/>
</dbReference>
<gene>
    <name evidence="9" type="ORF">IV80_GL001180</name>
</gene>
<dbReference type="SUPFAM" id="SSF103473">
    <property type="entry name" value="MFS general substrate transporter"/>
    <property type="match status" value="1"/>
</dbReference>
<dbReference type="OrthoDB" id="9775268at2"/>
<dbReference type="EMBL" id="JQBR01000003">
    <property type="protein sequence ID" value="KRN67087.1"/>
    <property type="molecule type" value="Genomic_DNA"/>
</dbReference>
<evidence type="ECO:0000256" key="6">
    <source>
        <dbReference type="ARBA" id="ARBA00023136"/>
    </source>
</evidence>
<name>A0A0R2IPV9_9LACO</name>
<evidence type="ECO:0000256" key="3">
    <source>
        <dbReference type="ARBA" id="ARBA00022475"/>
    </source>
</evidence>
<dbReference type="PANTHER" id="PTHR43266">
    <property type="entry name" value="MACROLIDE-EFFLUX PROTEIN"/>
    <property type="match status" value="1"/>
</dbReference>
<keyword evidence="4 7" id="KW-0812">Transmembrane</keyword>
<dbReference type="STRING" id="319652.IV80_GL001180"/>
<keyword evidence="6 7" id="KW-0472">Membrane</keyword>
<accession>A0A0R2IPV9</accession>
<dbReference type="InterPro" id="IPR011701">
    <property type="entry name" value="MFS"/>
</dbReference>
<evidence type="ECO:0000256" key="1">
    <source>
        <dbReference type="ARBA" id="ARBA00004651"/>
    </source>
</evidence>
<evidence type="ECO:0000313" key="9">
    <source>
        <dbReference type="EMBL" id="KRN67087.1"/>
    </source>
</evidence>
<dbReference type="PATRIC" id="fig|319652.3.peg.1193"/>
<dbReference type="GO" id="GO:0022857">
    <property type="term" value="F:transmembrane transporter activity"/>
    <property type="evidence" value="ECO:0007669"/>
    <property type="project" value="InterPro"/>
</dbReference>
<dbReference type="Pfam" id="PF07690">
    <property type="entry name" value="MFS_1"/>
    <property type="match status" value="1"/>
</dbReference>